<reference evidence="1 3" key="1">
    <citation type="submission" date="2014-07" db="EMBL/GenBank/DDBJ databases">
        <title>Genome of Chryseobacterium vrystaatense LMG 22846.</title>
        <authorList>
            <person name="Pipes S.E."/>
            <person name="Stropko S.J."/>
            <person name="Newman J.D."/>
        </authorList>
    </citation>
    <scope>NUCLEOTIDE SEQUENCE [LARGE SCALE GENOMIC DNA]</scope>
    <source>
        <strain evidence="1 3">LMG 22846</strain>
    </source>
</reference>
<accession>A0A1M5DG14</accession>
<evidence type="ECO:0000313" key="3">
    <source>
        <dbReference type="Proteomes" id="UP000028719"/>
    </source>
</evidence>
<gene>
    <name evidence="1" type="ORF">IW16_25465</name>
    <name evidence="2" type="ORF">SAMN02787073_2585</name>
</gene>
<dbReference type="Proteomes" id="UP000028719">
    <property type="component" value="Unassembled WGS sequence"/>
</dbReference>
<organism evidence="2 4">
    <name type="scientific">Chryseobacterium vrystaatense</name>
    <dbReference type="NCBI Taxonomy" id="307480"/>
    <lineage>
        <taxon>Bacteria</taxon>
        <taxon>Pseudomonadati</taxon>
        <taxon>Bacteroidota</taxon>
        <taxon>Flavobacteriia</taxon>
        <taxon>Flavobacteriales</taxon>
        <taxon>Weeksellaceae</taxon>
        <taxon>Chryseobacterium group</taxon>
        <taxon>Chryseobacterium</taxon>
    </lineage>
</organism>
<reference evidence="4" key="3">
    <citation type="submission" date="2016-11" db="EMBL/GenBank/DDBJ databases">
        <authorList>
            <person name="Varghese N."/>
            <person name="Submissions S."/>
        </authorList>
    </citation>
    <scope>NUCLEOTIDE SEQUENCE [LARGE SCALE GENOMIC DNA]</scope>
    <source>
        <strain evidence="4">YR203</strain>
    </source>
</reference>
<evidence type="ECO:0000313" key="1">
    <source>
        <dbReference type="EMBL" id="KFF23600.1"/>
    </source>
</evidence>
<proteinExistence type="predicted"/>
<evidence type="ECO:0000313" key="2">
    <source>
        <dbReference type="EMBL" id="SHF65804.1"/>
    </source>
</evidence>
<dbReference type="AlphaFoldDB" id="A0A1M5DG14"/>
<protein>
    <submittedName>
        <fullName evidence="2">Uncharacterized protein</fullName>
    </submittedName>
</protein>
<dbReference type="EMBL" id="JPRI01000012">
    <property type="protein sequence ID" value="KFF23600.1"/>
    <property type="molecule type" value="Genomic_DNA"/>
</dbReference>
<dbReference type="RefSeq" id="WP_034750904.1">
    <property type="nucleotide sequence ID" value="NZ_FQVE01000003.1"/>
</dbReference>
<dbReference type="OrthoDB" id="1349383at2"/>
<keyword evidence="3" id="KW-1185">Reference proteome</keyword>
<evidence type="ECO:0000313" key="4">
    <source>
        <dbReference type="Proteomes" id="UP000184108"/>
    </source>
</evidence>
<name>A0A1M5DG14_9FLAO</name>
<dbReference type="EMBL" id="FQVE01000003">
    <property type="protein sequence ID" value="SHF65804.1"/>
    <property type="molecule type" value="Genomic_DNA"/>
</dbReference>
<dbReference type="Proteomes" id="UP000184108">
    <property type="component" value="Unassembled WGS sequence"/>
</dbReference>
<reference evidence="2" key="2">
    <citation type="submission" date="2016-11" db="EMBL/GenBank/DDBJ databases">
        <authorList>
            <person name="Jaros S."/>
            <person name="Januszkiewicz K."/>
            <person name="Wedrychowicz H."/>
        </authorList>
    </citation>
    <scope>NUCLEOTIDE SEQUENCE [LARGE SCALE GENOMIC DNA]</scope>
    <source>
        <strain evidence="2">YR203</strain>
    </source>
</reference>
<sequence length="179" mass="21970">MPQQILCLITPQEINLHKSIVHFKINELTFIPVDFSLTDRFIKDSRNFRFLNDYFEHIKIQENFKEAVFDEDDEPEAHLVKLIEDYRIDHFFIEDYYEWEYTPFESLWEKGYLRSFEYSFMYVKNGEIISADTSMRDDEDPQIKYTDAQKYRKELGLDFDWLSQEKFYSYDCSKKEYLK</sequence>